<reference evidence="2" key="2">
    <citation type="submission" date="2022-12" db="EMBL/GenBank/DDBJ databases">
        <authorList>
            <person name="Sun Q."/>
            <person name="Zhou Y."/>
        </authorList>
    </citation>
    <scope>NUCLEOTIDE SEQUENCE</scope>
    <source>
        <strain evidence="2">CGMCC 1.15034</strain>
    </source>
</reference>
<dbReference type="EMBL" id="BMHC01000007">
    <property type="protein sequence ID" value="GGI25993.1"/>
    <property type="molecule type" value="Genomic_DNA"/>
</dbReference>
<proteinExistence type="predicted"/>
<feature type="region of interest" description="Disordered" evidence="1">
    <location>
        <begin position="81"/>
        <end position="102"/>
    </location>
</feature>
<dbReference type="Proteomes" id="UP000625079">
    <property type="component" value="Unassembled WGS sequence"/>
</dbReference>
<evidence type="ECO:0000256" key="1">
    <source>
        <dbReference type="SAM" id="MobiDB-lite"/>
    </source>
</evidence>
<sequence length="102" mass="11283">MSTCMIISMSTRMALLTPIRMTMIPPTSTLTLDTAMITIIMTIMITDIMDADIRMTMPTNTGIPIMTKLRAWCSIWKPGSSPRTTFWQQGTGPGSPVAKSWP</sequence>
<organism evidence="2 3">
    <name type="scientific">Bradyrhizobium guangdongense</name>
    <dbReference type="NCBI Taxonomy" id="1325090"/>
    <lineage>
        <taxon>Bacteria</taxon>
        <taxon>Pseudomonadati</taxon>
        <taxon>Pseudomonadota</taxon>
        <taxon>Alphaproteobacteria</taxon>
        <taxon>Hyphomicrobiales</taxon>
        <taxon>Nitrobacteraceae</taxon>
        <taxon>Bradyrhizobium</taxon>
    </lineage>
</organism>
<accession>A0AA87W850</accession>
<feature type="compositionally biased region" description="Polar residues" evidence="1">
    <location>
        <begin position="81"/>
        <end position="90"/>
    </location>
</feature>
<dbReference type="AlphaFoldDB" id="A0AA87W850"/>
<protein>
    <submittedName>
        <fullName evidence="2">Uncharacterized protein</fullName>
    </submittedName>
</protein>
<name>A0AA87W850_9BRAD</name>
<gene>
    <name evidence="2" type="ORF">GCM10010987_37170</name>
</gene>
<evidence type="ECO:0000313" key="2">
    <source>
        <dbReference type="EMBL" id="GGI25993.1"/>
    </source>
</evidence>
<reference evidence="2" key="1">
    <citation type="journal article" date="2014" name="Int. J. Syst. Evol. Microbiol.">
        <title>Complete genome sequence of Corynebacterium casei LMG S-19264T (=DSM 44701T), isolated from a smear-ripened cheese.</title>
        <authorList>
            <consortium name="US DOE Joint Genome Institute (JGI-PGF)"/>
            <person name="Walter F."/>
            <person name="Albersmeier A."/>
            <person name="Kalinowski J."/>
            <person name="Ruckert C."/>
        </authorList>
    </citation>
    <scope>NUCLEOTIDE SEQUENCE</scope>
    <source>
        <strain evidence="2">CGMCC 1.15034</strain>
    </source>
</reference>
<evidence type="ECO:0000313" key="3">
    <source>
        <dbReference type="Proteomes" id="UP000625079"/>
    </source>
</evidence>
<comment type="caution">
    <text evidence="2">The sequence shown here is derived from an EMBL/GenBank/DDBJ whole genome shotgun (WGS) entry which is preliminary data.</text>
</comment>